<gene>
    <name evidence="2" type="ORF">TISLANDTSLP1_16990</name>
</gene>
<dbReference type="PANTHER" id="PTHR43241">
    <property type="entry name" value="FLAVIN REDUCTASE DOMAIN PROTEIN"/>
    <property type="match status" value="1"/>
</dbReference>
<dbReference type="Gene3D" id="2.30.110.10">
    <property type="entry name" value="Electron Transport, Fmn-binding Protein, Chain A"/>
    <property type="match status" value="1"/>
</dbReference>
<reference evidence="2" key="1">
    <citation type="submission" date="2022-12" db="EMBL/GenBank/DDBJ databases">
        <title>Reference genome sequencing for broad-spectrum identification of bacterial and archaeal isolates by mass spectrometry.</title>
        <authorList>
            <person name="Sekiguchi Y."/>
            <person name="Tourlousse D.M."/>
        </authorList>
    </citation>
    <scope>NUCLEOTIDE SEQUENCE</scope>
    <source>
        <strain evidence="2">TSL-P1</strain>
    </source>
</reference>
<evidence type="ECO:0000259" key="1">
    <source>
        <dbReference type="SMART" id="SM00903"/>
    </source>
</evidence>
<evidence type="ECO:0000313" key="2">
    <source>
        <dbReference type="EMBL" id="GLI54006.1"/>
    </source>
</evidence>
<dbReference type="Proteomes" id="UP001144297">
    <property type="component" value="Unassembled WGS sequence"/>
</dbReference>
<dbReference type="AlphaFoldDB" id="A0A9W6GHR7"/>
<dbReference type="SMART" id="SM00903">
    <property type="entry name" value="Flavin_Reduct"/>
    <property type="match status" value="1"/>
</dbReference>
<proteinExistence type="predicted"/>
<dbReference type="GO" id="GO:0010181">
    <property type="term" value="F:FMN binding"/>
    <property type="evidence" value="ECO:0007669"/>
    <property type="project" value="InterPro"/>
</dbReference>
<protein>
    <submittedName>
        <fullName evidence="2">Flavin reductase</fullName>
    </submittedName>
</protein>
<organism evidence="2 3">
    <name type="scientific">Thermodesulfovibrio yellowstonii</name>
    <dbReference type="NCBI Taxonomy" id="28262"/>
    <lineage>
        <taxon>Bacteria</taxon>
        <taxon>Pseudomonadati</taxon>
        <taxon>Nitrospirota</taxon>
        <taxon>Thermodesulfovibrionia</taxon>
        <taxon>Thermodesulfovibrionales</taxon>
        <taxon>Thermodesulfovibrionaceae</taxon>
        <taxon>Thermodesulfovibrio</taxon>
    </lineage>
</organism>
<dbReference type="InterPro" id="IPR012349">
    <property type="entry name" value="Split_barrel_FMN-bd"/>
</dbReference>
<evidence type="ECO:0000313" key="3">
    <source>
        <dbReference type="Proteomes" id="UP001144297"/>
    </source>
</evidence>
<keyword evidence="3" id="KW-1185">Reference proteome</keyword>
<feature type="domain" description="Flavin reductase like" evidence="1">
    <location>
        <begin position="10"/>
        <end position="156"/>
    </location>
</feature>
<dbReference type="InterPro" id="IPR053310">
    <property type="entry name" value="Flavoredoxin-like"/>
</dbReference>
<dbReference type="Pfam" id="PF01613">
    <property type="entry name" value="Flavin_Reduct"/>
    <property type="match status" value="1"/>
</dbReference>
<dbReference type="InterPro" id="IPR002563">
    <property type="entry name" value="Flavin_Rdtase-like_dom"/>
</dbReference>
<dbReference type="GO" id="GO:0016646">
    <property type="term" value="F:oxidoreductase activity, acting on the CH-NH group of donors, NAD or NADP as acceptor"/>
    <property type="evidence" value="ECO:0007669"/>
    <property type="project" value="UniProtKB-ARBA"/>
</dbReference>
<dbReference type="PANTHER" id="PTHR43241:SF1">
    <property type="entry name" value="FLAVIN REDUCTASE LIKE DOMAIN-CONTAINING PROTEIN"/>
    <property type="match status" value="1"/>
</dbReference>
<accession>A0A9W6GHR7</accession>
<dbReference type="SUPFAM" id="SSF50475">
    <property type="entry name" value="FMN-binding split barrel"/>
    <property type="match status" value="1"/>
</dbReference>
<sequence length="178" mass="19851">MITLKENFYRLLHPKIVFLLTSAGKDGKHNVMSCAWATPASEEPPKVIVCVSKEHYTAELILQTEEFAINIPTKDMVKAIWICGSKSGRSVDKFKEAKLKTFKASKVSAPLIEGCAGFIECKVTKTIDAGECYAFLADVVESMTDERYFKKGIWIADNIPMHLGGRKIVYFVSSALHE</sequence>
<dbReference type="EMBL" id="BSDX01000001">
    <property type="protein sequence ID" value="GLI54006.1"/>
    <property type="molecule type" value="Genomic_DNA"/>
</dbReference>
<comment type="caution">
    <text evidence="2">The sequence shown here is derived from an EMBL/GenBank/DDBJ whole genome shotgun (WGS) entry which is preliminary data.</text>
</comment>
<name>A0A9W6GHR7_9BACT</name>